<evidence type="ECO:0000313" key="2">
    <source>
        <dbReference type="Proteomes" id="UP000832011"/>
    </source>
</evidence>
<proteinExistence type="predicted"/>
<accession>A0ABY4E273</accession>
<protein>
    <submittedName>
        <fullName evidence="1">Uncharacterized protein</fullName>
    </submittedName>
</protein>
<dbReference type="RefSeq" id="WP_058305503.1">
    <property type="nucleotide sequence ID" value="NZ_CP091511.1"/>
</dbReference>
<sequence length="119" mass="13502">MKNKKPTSFRLLRLLFKRLQAINTSLLDKADISAKTIDFVLSLHDVVCRRDPEAQVLVNHNLDFVIVTGCPLPLLREDIADMGCYLIKAETNTKVWVMDLDECPNGGHRRIIQLTQAEA</sequence>
<name>A0ABY4E273_9NEIS</name>
<dbReference type="EMBL" id="CP091511">
    <property type="protein sequence ID" value="UOO89609.1"/>
    <property type="molecule type" value="Genomic_DNA"/>
</dbReference>
<dbReference type="Proteomes" id="UP000832011">
    <property type="component" value="Chromosome"/>
</dbReference>
<organism evidence="1 2">
    <name type="scientific">Vitreoscilla massiliensis</name>
    <dbReference type="NCBI Taxonomy" id="1689272"/>
    <lineage>
        <taxon>Bacteria</taxon>
        <taxon>Pseudomonadati</taxon>
        <taxon>Pseudomonadota</taxon>
        <taxon>Betaproteobacteria</taxon>
        <taxon>Neisseriales</taxon>
        <taxon>Neisseriaceae</taxon>
        <taxon>Vitreoscilla</taxon>
    </lineage>
</organism>
<evidence type="ECO:0000313" key="1">
    <source>
        <dbReference type="EMBL" id="UOO89609.1"/>
    </source>
</evidence>
<gene>
    <name evidence="1" type="ORF">LVJ82_01085</name>
</gene>
<keyword evidence="2" id="KW-1185">Reference proteome</keyword>
<reference evidence="1 2" key="1">
    <citation type="journal article" date="2022" name="Res Sq">
        <title>Evolution of multicellular longitudinally dividing oral cavity symbionts (Neisseriaceae).</title>
        <authorList>
            <person name="Nyongesa S."/>
            <person name="Weber P."/>
            <person name="Bernet E."/>
            <person name="Pullido F."/>
            <person name="Nieckarz M."/>
            <person name="Delaby M."/>
            <person name="Nieves C."/>
            <person name="Viehboeck T."/>
            <person name="Krause N."/>
            <person name="Rivera-Millot A."/>
            <person name="Nakamura A."/>
            <person name="Vischer N."/>
            <person name="VanNieuwenhze M."/>
            <person name="Brun Y."/>
            <person name="Cava F."/>
            <person name="Bulgheresi S."/>
            <person name="Veyrier F."/>
        </authorList>
    </citation>
    <scope>NUCLEOTIDE SEQUENCE [LARGE SCALE GENOMIC DNA]</scope>
    <source>
        <strain evidence="1 2">SN4</strain>
    </source>
</reference>